<dbReference type="InterPro" id="IPR050275">
    <property type="entry name" value="PGM_Phosphatase"/>
</dbReference>
<dbReference type="Pfam" id="PF00300">
    <property type="entry name" value="His_Phos_1"/>
    <property type="match status" value="1"/>
</dbReference>
<proteinExistence type="predicted"/>
<reference evidence="1 2" key="1">
    <citation type="journal article" date="2016" name="Mol. Biol. Evol.">
        <title>Comparative Genomics of Early-Diverging Mushroom-Forming Fungi Provides Insights into the Origins of Lignocellulose Decay Capabilities.</title>
        <authorList>
            <person name="Nagy L.G."/>
            <person name="Riley R."/>
            <person name="Tritt A."/>
            <person name="Adam C."/>
            <person name="Daum C."/>
            <person name="Floudas D."/>
            <person name="Sun H."/>
            <person name="Yadav J.S."/>
            <person name="Pangilinan J."/>
            <person name="Larsson K.H."/>
            <person name="Matsuura K."/>
            <person name="Barry K."/>
            <person name="Labutti K."/>
            <person name="Kuo R."/>
            <person name="Ohm R.A."/>
            <person name="Bhattacharya S.S."/>
            <person name="Shirouzu T."/>
            <person name="Yoshinaga Y."/>
            <person name="Martin F.M."/>
            <person name="Grigoriev I.V."/>
            <person name="Hibbett D.S."/>
        </authorList>
    </citation>
    <scope>NUCLEOTIDE SEQUENCE [LARGE SCALE GENOMIC DNA]</scope>
    <source>
        <strain evidence="1 2">HHB12029</strain>
    </source>
</reference>
<dbReference type="SUPFAM" id="SSF53254">
    <property type="entry name" value="Phosphoglycerate mutase-like"/>
    <property type="match status" value="1"/>
</dbReference>
<name>A0A166B2J4_EXIGL</name>
<accession>A0A166B2J4</accession>
<sequence length="259" mass="28650">MSLSFTYSLVPGIFVQDTLEYVASLEQVEPNFGLTVDAWPDVAALNEQAPEGTSYKLVFAGRHGQGFHNVAESKYGTEAWEAHWAFLSGDNEATWGPDPYLTDVGVQQAKAAHAAWAKYKPPQPDLYLCSPLRRALQTFQGTFPDKSARVEENVRERIDGHTCDIRLPVSQLQSEYPTFDWSAMKDDEDPHTKLVESEAAVAERARTVLDAIFAHETAQIVSITTHSGWIKGLGDALGRKRYILPTGGVAPFLIKAVRT</sequence>
<dbReference type="PANTHER" id="PTHR48100:SF1">
    <property type="entry name" value="HISTIDINE PHOSPHATASE FAMILY PROTEIN-RELATED"/>
    <property type="match status" value="1"/>
</dbReference>
<dbReference type="FunCoup" id="A0A166B2J4">
    <property type="interactions" value="371"/>
</dbReference>
<dbReference type="InParanoid" id="A0A166B2J4"/>
<dbReference type="GO" id="GO:0016791">
    <property type="term" value="F:phosphatase activity"/>
    <property type="evidence" value="ECO:0007669"/>
    <property type="project" value="TreeGrafter"/>
</dbReference>
<protein>
    <submittedName>
        <fullName evidence="1">Phosphoglycerate mutase-like protein</fullName>
    </submittedName>
</protein>
<dbReference type="InterPro" id="IPR013078">
    <property type="entry name" value="His_Pase_superF_clade-1"/>
</dbReference>
<organism evidence="1 2">
    <name type="scientific">Exidia glandulosa HHB12029</name>
    <dbReference type="NCBI Taxonomy" id="1314781"/>
    <lineage>
        <taxon>Eukaryota</taxon>
        <taxon>Fungi</taxon>
        <taxon>Dikarya</taxon>
        <taxon>Basidiomycota</taxon>
        <taxon>Agaricomycotina</taxon>
        <taxon>Agaricomycetes</taxon>
        <taxon>Auriculariales</taxon>
        <taxon>Exidiaceae</taxon>
        <taxon>Exidia</taxon>
    </lineage>
</organism>
<dbReference type="OrthoDB" id="496981at2759"/>
<evidence type="ECO:0000313" key="2">
    <source>
        <dbReference type="Proteomes" id="UP000077266"/>
    </source>
</evidence>
<dbReference type="GO" id="GO:0005737">
    <property type="term" value="C:cytoplasm"/>
    <property type="evidence" value="ECO:0007669"/>
    <property type="project" value="TreeGrafter"/>
</dbReference>
<evidence type="ECO:0000313" key="1">
    <source>
        <dbReference type="EMBL" id="KZV97349.1"/>
    </source>
</evidence>
<dbReference type="AlphaFoldDB" id="A0A166B2J4"/>
<dbReference type="Gene3D" id="3.40.50.1240">
    <property type="entry name" value="Phosphoglycerate mutase-like"/>
    <property type="match status" value="1"/>
</dbReference>
<dbReference type="EMBL" id="KV425931">
    <property type="protein sequence ID" value="KZV97349.1"/>
    <property type="molecule type" value="Genomic_DNA"/>
</dbReference>
<dbReference type="InterPro" id="IPR029033">
    <property type="entry name" value="His_PPase_superfam"/>
</dbReference>
<dbReference type="Proteomes" id="UP000077266">
    <property type="component" value="Unassembled WGS sequence"/>
</dbReference>
<dbReference type="PANTHER" id="PTHR48100">
    <property type="entry name" value="BROAD-SPECIFICITY PHOSPHATASE YOR283W-RELATED"/>
    <property type="match status" value="1"/>
</dbReference>
<dbReference type="SMART" id="SM00855">
    <property type="entry name" value="PGAM"/>
    <property type="match status" value="1"/>
</dbReference>
<gene>
    <name evidence="1" type="ORF">EXIGLDRAFT_747127</name>
</gene>
<keyword evidence="2" id="KW-1185">Reference proteome</keyword>